<proteinExistence type="predicted"/>
<protein>
    <submittedName>
        <fullName evidence="2">BTB domain-containing protein</fullName>
    </submittedName>
</protein>
<dbReference type="WBParaSite" id="JU765_v2.g16290.t1">
    <property type="protein sequence ID" value="JU765_v2.g16290.t1"/>
    <property type="gene ID" value="JU765_v2.g16290"/>
</dbReference>
<sequence length="576" mass="64554">MASIDAELLGNTQIDADIAGFSAHAFREFNRIRNAGQLCDITIISNGRQFNAHRVVLAATIPYFHTMFTCGLNETKQRKIHLDGHDANMLELIINYAYTGTIKLTDENVFSITNLAAYMQISRLMLKCQEYLCSICSTSNIFQILELGVLYDNQRIIEAASRFLRLNFYSCSHSPEFLKLNMETVCAITENDELHVDSEEQILDAVLRWLNHDLEKRLVSAPRILGHVRLAIVKLQSLIDAMDNPAIRKSPQCRKMFDAAMHYHTTPDERVIMPSMIKNSRKCSDVPGVIYALGGLTSSSRSAVEFFDPLANQWIPSGEMLSVRTRFGVAVHKRELYAIGGSDGISRFRTVEVFDVNTNTWKKKPDLLYPRSAMATAIIKETIYVCGGYNGTDSLSSVEAYRPEWRCWITRPAMQIPRCAAAAAVVCDKIFVLGGHNAAAIYNSTEVFDINDNTWTPGINLLNSRCRHGAATLDNQIYVAGGYDGSQFLNTVHTYDPEKNEWYPIASMNMRRSRVSLVTTDNLLYVIGGHDGKSNISSIEVYDPREDKWHFGPSMKLHEGGVSAGVIPVSSTFITR</sequence>
<dbReference type="Proteomes" id="UP000887576">
    <property type="component" value="Unplaced"/>
</dbReference>
<accession>A0AC34QGV2</accession>
<evidence type="ECO:0000313" key="1">
    <source>
        <dbReference type="Proteomes" id="UP000887576"/>
    </source>
</evidence>
<name>A0AC34QGV2_9BILA</name>
<reference evidence="2" key="1">
    <citation type="submission" date="2022-11" db="UniProtKB">
        <authorList>
            <consortium name="WormBaseParasite"/>
        </authorList>
    </citation>
    <scope>IDENTIFICATION</scope>
</reference>
<organism evidence="1 2">
    <name type="scientific">Panagrolaimus sp. JU765</name>
    <dbReference type="NCBI Taxonomy" id="591449"/>
    <lineage>
        <taxon>Eukaryota</taxon>
        <taxon>Metazoa</taxon>
        <taxon>Ecdysozoa</taxon>
        <taxon>Nematoda</taxon>
        <taxon>Chromadorea</taxon>
        <taxon>Rhabditida</taxon>
        <taxon>Tylenchina</taxon>
        <taxon>Panagrolaimomorpha</taxon>
        <taxon>Panagrolaimoidea</taxon>
        <taxon>Panagrolaimidae</taxon>
        <taxon>Panagrolaimus</taxon>
    </lineage>
</organism>
<evidence type="ECO:0000313" key="2">
    <source>
        <dbReference type="WBParaSite" id="JU765_v2.g16290.t1"/>
    </source>
</evidence>